<reference evidence="1" key="1">
    <citation type="submission" date="2014-11" db="EMBL/GenBank/DDBJ databases">
        <authorList>
            <person name="Amaro Gonzalez C."/>
        </authorList>
    </citation>
    <scope>NUCLEOTIDE SEQUENCE</scope>
</reference>
<sequence>MVKWLIKTLSVYFILAITSFLLCHGNRTNPELLWRL</sequence>
<reference evidence="1" key="2">
    <citation type="journal article" date="2015" name="Fish Shellfish Immunol.">
        <title>Early steps in the European eel (Anguilla anguilla)-Vibrio vulnificus interaction in the gills: Role of the RtxA13 toxin.</title>
        <authorList>
            <person name="Callol A."/>
            <person name="Pajuelo D."/>
            <person name="Ebbesson L."/>
            <person name="Teles M."/>
            <person name="MacKenzie S."/>
            <person name="Amaro C."/>
        </authorList>
    </citation>
    <scope>NUCLEOTIDE SEQUENCE</scope>
</reference>
<organism evidence="1">
    <name type="scientific">Anguilla anguilla</name>
    <name type="common">European freshwater eel</name>
    <name type="synonym">Muraena anguilla</name>
    <dbReference type="NCBI Taxonomy" id="7936"/>
    <lineage>
        <taxon>Eukaryota</taxon>
        <taxon>Metazoa</taxon>
        <taxon>Chordata</taxon>
        <taxon>Craniata</taxon>
        <taxon>Vertebrata</taxon>
        <taxon>Euteleostomi</taxon>
        <taxon>Actinopterygii</taxon>
        <taxon>Neopterygii</taxon>
        <taxon>Teleostei</taxon>
        <taxon>Anguilliformes</taxon>
        <taxon>Anguillidae</taxon>
        <taxon>Anguilla</taxon>
    </lineage>
</organism>
<protein>
    <submittedName>
        <fullName evidence="1">Uncharacterized protein</fullName>
    </submittedName>
</protein>
<evidence type="ECO:0000313" key="1">
    <source>
        <dbReference type="EMBL" id="JAH05715.1"/>
    </source>
</evidence>
<name>A0A0E9PNP3_ANGAN</name>
<dbReference type="AlphaFoldDB" id="A0A0E9PNP3"/>
<accession>A0A0E9PNP3</accession>
<dbReference type="EMBL" id="GBXM01102862">
    <property type="protein sequence ID" value="JAH05715.1"/>
    <property type="molecule type" value="Transcribed_RNA"/>
</dbReference>
<proteinExistence type="predicted"/>